<dbReference type="InterPro" id="IPR018039">
    <property type="entry name" value="IF_conserved"/>
</dbReference>
<feature type="compositionally biased region" description="Basic and acidic residues" evidence="5">
    <location>
        <begin position="460"/>
        <end position="473"/>
    </location>
</feature>
<feature type="compositionally biased region" description="Polar residues" evidence="5">
    <location>
        <begin position="387"/>
        <end position="404"/>
    </location>
</feature>
<feature type="region of interest" description="Disordered" evidence="5">
    <location>
        <begin position="358"/>
        <end position="419"/>
    </location>
</feature>
<dbReference type="AlphaFoldDB" id="A0AAV6PT23"/>
<feature type="compositionally biased region" description="Polar residues" evidence="5">
    <location>
        <begin position="358"/>
        <end position="372"/>
    </location>
</feature>
<evidence type="ECO:0000313" key="8">
    <source>
        <dbReference type="Proteomes" id="UP000693946"/>
    </source>
</evidence>
<feature type="coiled-coil region" evidence="4">
    <location>
        <begin position="15"/>
        <end position="49"/>
    </location>
</feature>
<dbReference type="Proteomes" id="UP000693946">
    <property type="component" value="Linkage Group LG9"/>
</dbReference>
<feature type="domain" description="IF rod" evidence="6">
    <location>
        <begin position="18"/>
        <end position="330"/>
    </location>
</feature>
<evidence type="ECO:0000256" key="3">
    <source>
        <dbReference type="RuleBase" id="RU000685"/>
    </source>
</evidence>
<proteinExistence type="inferred from homology"/>
<accession>A0AAV6PT23</accession>
<feature type="coiled-coil region" evidence="4">
    <location>
        <begin position="200"/>
        <end position="308"/>
    </location>
</feature>
<gene>
    <name evidence="7" type="ORF">JOB18_007214</name>
</gene>
<feature type="region of interest" description="Disordered" evidence="5">
    <location>
        <begin position="570"/>
        <end position="820"/>
    </location>
</feature>
<evidence type="ECO:0000259" key="6">
    <source>
        <dbReference type="PROSITE" id="PS51842"/>
    </source>
</evidence>
<keyword evidence="1 3" id="KW-0403">Intermediate filament</keyword>
<feature type="compositionally biased region" description="Basic and acidic residues" evidence="5">
    <location>
        <begin position="613"/>
        <end position="629"/>
    </location>
</feature>
<evidence type="ECO:0000256" key="1">
    <source>
        <dbReference type="ARBA" id="ARBA00022754"/>
    </source>
</evidence>
<evidence type="ECO:0000256" key="2">
    <source>
        <dbReference type="ARBA" id="ARBA00023054"/>
    </source>
</evidence>
<feature type="coiled-coil region" evidence="4">
    <location>
        <begin position="110"/>
        <end position="147"/>
    </location>
</feature>
<dbReference type="PANTHER" id="PTHR47051:SF1">
    <property type="entry name" value="NESTIN"/>
    <property type="match status" value="1"/>
</dbReference>
<feature type="compositionally biased region" description="Basic and acidic residues" evidence="5">
    <location>
        <begin position="407"/>
        <end position="416"/>
    </location>
</feature>
<keyword evidence="8" id="KW-1185">Reference proteome</keyword>
<evidence type="ECO:0000256" key="4">
    <source>
        <dbReference type="SAM" id="Coils"/>
    </source>
</evidence>
<feature type="region of interest" description="Disordered" evidence="5">
    <location>
        <begin position="1039"/>
        <end position="1107"/>
    </location>
</feature>
<dbReference type="InterPro" id="IPR039008">
    <property type="entry name" value="IF_rod_dom"/>
</dbReference>
<feature type="compositionally biased region" description="Low complexity" evidence="5">
    <location>
        <begin position="373"/>
        <end position="386"/>
    </location>
</feature>
<evidence type="ECO:0000256" key="5">
    <source>
        <dbReference type="SAM" id="MobiDB-lite"/>
    </source>
</evidence>
<dbReference type="PROSITE" id="PS00226">
    <property type="entry name" value="IF_ROD_1"/>
    <property type="match status" value="1"/>
</dbReference>
<feature type="compositionally biased region" description="Acidic residues" evidence="5">
    <location>
        <begin position="739"/>
        <end position="748"/>
    </location>
</feature>
<feature type="compositionally biased region" description="Basic and acidic residues" evidence="5">
    <location>
        <begin position="1056"/>
        <end position="1107"/>
    </location>
</feature>
<feature type="region of interest" description="Disordered" evidence="5">
    <location>
        <begin position="445"/>
        <end position="479"/>
    </location>
</feature>
<protein>
    <submittedName>
        <fullName evidence="7">Nestin-like</fullName>
    </submittedName>
</protein>
<sequence>MELHRVHKTFHHSHLGEEKQQMLDLNRRLETYLNRVKLLEDENGLLAEEIGALRRSSHGTSTRKKGMEEELRQTRLELEAAWRDKLYTEIEIGKLAEEFQALDQQRQVEAQAHVKAKKMVEQSKKELEEEQRAQMWLREKVSQLEHEMRLLIQNHQEDVNHLEATLTHSRATVPPMMAQRGKDQTLTLQQLGQEYSQRATRAWQEAAEAYECQLAQLEESLDQARSRLTQVNQEKSENQLKLRALEKEITSAQDVRVHLEKSATQQWNKHSQEIQRLQTHLEGLESEREELGEQIEHLIQENRGLLQMKMSLGLEVATYRALLDSESLGGNISLSNPSRRISNTDAVFSPQGIKTSYRTQLSASHRTTSVSPRTAQTRATPRATKTMTPLCSRNPTTFNETPNISREPPDAAKSAKLESPYPKILQDGAVESFRPQEVHEKVTYAEPLSPPNEQEAEITLQDKKAQEDRKGVADESPEETPIMECAVSQHVESTLSSEPLLINDEVSLHQFAEPNLALHHVGMTENLHVFSDEFNQEAIAEGPAEKEATQQLHSPVEVLEQKECPEKEIQYEERESSDSETEAVLEPTFESRTSSPVSECEPGESEFNQLTDLSRDENSFDDHAVEIKQENISPVGTDEAEVEDKLYPDGEEMDTWDSVIERKVDPNTDDAIKRDEAKTQHAEPEEDISAREQKQEKKETCPDLGLALGDTAASVTEEQADGDGQGVLLHQENGPPPDEKEDNEEEDSQNISVSWRTEIESDSYAQDNTLADTRPLIRYKSDETDANTQVSHVDESESSEGELEKRMIGEMESGMWTEGKTKKFGTMEDLCEEGEILDEEYDLGYTHIEDRDVSHSMAVSEHDMNDTESAGEVIEEVREEYVDEDTEECTQPKATTKEYYDEEIETDKLVEQELEDLSTDSFSTHFAQQQISESEDMLHLQDKPVQIMANEQEDDPAGTVISQLTSATTIIDQYYENPNVKDLKPLADAVVENIDPADMCAPETREEDDEQYVSMVKHVTEELLGHSDCEPDLDEVEDLDSVPQEEHLQDVAAPTDVKEVTSTEAPESQRHPEKAEWEVLKTPREEHDQRFNKVPDSSESHVFSDRGSDEGVMVHEEEPIESSPDSIPGESDIFVMKDSTQLLSTHGNDNSLPGDFTSDMKNEFWASSLETGATYQPDDAFNQQANQNLLFSDNLVWGNADDPNLVNGNRLVAKKEQEVTHSEVKQVLSRIVVDHSEESEVEAESWSSGEEPV</sequence>
<dbReference type="Pfam" id="PF00038">
    <property type="entry name" value="Filament"/>
    <property type="match status" value="1"/>
</dbReference>
<keyword evidence="2 4" id="KW-0175">Coiled coil</keyword>
<dbReference type="GO" id="GO:0030844">
    <property type="term" value="P:positive regulation of intermediate filament depolymerization"/>
    <property type="evidence" value="ECO:0007669"/>
    <property type="project" value="TreeGrafter"/>
</dbReference>
<dbReference type="EMBL" id="JAGKHQ010000021">
    <property type="protein sequence ID" value="KAG7474365.1"/>
    <property type="molecule type" value="Genomic_DNA"/>
</dbReference>
<reference evidence="7 8" key="1">
    <citation type="journal article" date="2021" name="Sci. Rep.">
        <title>Chromosome anchoring in Senegalese sole (Solea senegalensis) reveals sex-associated markers and genome rearrangements in flatfish.</title>
        <authorList>
            <person name="Guerrero-Cozar I."/>
            <person name="Gomez-Garrido J."/>
            <person name="Berbel C."/>
            <person name="Martinez-Blanch J.F."/>
            <person name="Alioto T."/>
            <person name="Claros M.G."/>
            <person name="Gagnaire P.A."/>
            <person name="Manchado M."/>
        </authorList>
    </citation>
    <scope>NUCLEOTIDE SEQUENCE [LARGE SCALE GENOMIC DNA]</scope>
    <source>
        <strain evidence="7">Sse05_10M</strain>
    </source>
</reference>
<dbReference type="GO" id="GO:0019215">
    <property type="term" value="F:intermediate filament binding"/>
    <property type="evidence" value="ECO:0007669"/>
    <property type="project" value="InterPro"/>
</dbReference>
<dbReference type="SMART" id="SM01391">
    <property type="entry name" value="Filament"/>
    <property type="match status" value="1"/>
</dbReference>
<dbReference type="GO" id="GO:0005882">
    <property type="term" value="C:intermediate filament"/>
    <property type="evidence" value="ECO:0007669"/>
    <property type="project" value="UniProtKB-KW"/>
</dbReference>
<dbReference type="GO" id="GO:0031730">
    <property type="term" value="F:CCR5 chemokine receptor binding"/>
    <property type="evidence" value="ECO:0007669"/>
    <property type="project" value="TreeGrafter"/>
</dbReference>
<feature type="compositionally biased region" description="Basic and acidic residues" evidence="5">
    <location>
        <begin position="659"/>
        <end position="701"/>
    </location>
</feature>
<comment type="similarity">
    <text evidence="3">Belongs to the intermediate filament family.</text>
</comment>
<evidence type="ECO:0000313" key="7">
    <source>
        <dbReference type="EMBL" id="KAG7474365.1"/>
    </source>
</evidence>
<comment type="caution">
    <text evidence="7">The sequence shown here is derived from an EMBL/GenBank/DDBJ whole genome shotgun (WGS) entry which is preliminary data.</text>
</comment>
<dbReference type="PROSITE" id="PS51842">
    <property type="entry name" value="IF_ROD_2"/>
    <property type="match status" value="1"/>
</dbReference>
<dbReference type="InterPro" id="IPR031211">
    <property type="entry name" value="Nestin"/>
</dbReference>
<dbReference type="PANTHER" id="PTHR47051">
    <property type="entry name" value="NESTIN"/>
    <property type="match status" value="1"/>
</dbReference>
<name>A0AAV6PT23_SOLSE</name>
<organism evidence="7 8">
    <name type="scientific">Solea senegalensis</name>
    <name type="common">Senegalese sole</name>
    <dbReference type="NCBI Taxonomy" id="28829"/>
    <lineage>
        <taxon>Eukaryota</taxon>
        <taxon>Metazoa</taxon>
        <taxon>Chordata</taxon>
        <taxon>Craniata</taxon>
        <taxon>Vertebrata</taxon>
        <taxon>Euteleostomi</taxon>
        <taxon>Actinopterygii</taxon>
        <taxon>Neopterygii</taxon>
        <taxon>Teleostei</taxon>
        <taxon>Neoteleostei</taxon>
        <taxon>Acanthomorphata</taxon>
        <taxon>Carangaria</taxon>
        <taxon>Pleuronectiformes</taxon>
        <taxon>Pleuronectoidei</taxon>
        <taxon>Soleidae</taxon>
        <taxon>Solea</taxon>
    </lineage>
</organism>